<organism evidence="1 2">
    <name type="scientific">Larinioides sclopetarius</name>
    <dbReference type="NCBI Taxonomy" id="280406"/>
    <lineage>
        <taxon>Eukaryota</taxon>
        <taxon>Metazoa</taxon>
        <taxon>Ecdysozoa</taxon>
        <taxon>Arthropoda</taxon>
        <taxon>Chelicerata</taxon>
        <taxon>Arachnida</taxon>
        <taxon>Araneae</taxon>
        <taxon>Araneomorphae</taxon>
        <taxon>Entelegynae</taxon>
        <taxon>Araneoidea</taxon>
        <taxon>Araneidae</taxon>
        <taxon>Larinioides</taxon>
    </lineage>
</organism>
<name>A0AAV1ZQB1_9ARAC</name>
<proteinExistence type="predicted"/>
<evidence type="ECO:0000313" key="1">
    <source>
        <dbReference type="EMBL" id="CAL1273840.1"/>
    </source>
</evidence>
<gene>
    <name evidence="1" type="ORF">LARSCL_LOCUS7120</name>
</gene>
<dbReference type="AlphaFoldDB" id="A0AAV1ZQB1"/>
<reference evidence="1 2" key="1">
    <citation type="submission" date="2024-04" db="EMBL/GenBank/DDBJ databases">
        <authorList>
            <person name="Rising A."/>
            <person name="Reimegard J."/>
            <person name="Sonavane S."/>
            <person name="Akerstrom W."/>
            <person name="Nylinder S."/>
            <person name="Hedman E."/>
            <person name="Kallberg Y."/>
        </authorList>
    </citation>
    <scope>NUCLEOTIDE SEQUENCE [LARGE SCALE GENOMIC DNA]</scope>
</reference>
<accession>A0AAV1ZQB1</accession>
<evidence type="ECO:0000313" key="2">
    <source>
        <dbReference type="Proteomes" id="UP001497382"/>
    </source>
</evidence>
<protein>
    <submittedName>
        <fullName evidence="1">Uncharacterized protein</fullName>
    </submittedName>
</protein>
<dbReference type="Proteomes" id="UP001497382">
    <property type="component" value="Unassembled WGS sequence"/>
</dbReference>
<comment type="caution">
    <text evidence="1">The sequence shown here is derived from an EMBL/GenBank/DDBJ whole genome shotgun (WGS) entry which is preliminary data.</text>
</comment>
<sequence>MNNKLTFTYSTRLLFKTNDNLAKYITYIYKEKL</sequence>
<keyword evidence="2" id="KW-1185">Reference proteome</keyword>
<dbReference type="EMBL" id="CAXIEN010000071">
    <property type="protein sequence ID" value="CAL1273840.1"/>
    <property type="molecule type" value="Genomic_DNA"/>
</dbReference>